<name>W4FEE1_APHAT</name>
<feature type="transmembrane region" description="Helical" evidence="1">
    <location>
        <begin position="468"/>
        <end position="493"/>
    </location>
</feature>
<feature type="transmembrane region" description="Helical" evidence="1">
    <location>
        <begin position="369"/>
        <end position="388"/>
    </location>
</feature>
<evidence type="ECO:0000313" key="2">
    <source>
        <dbReference type="EMBL" id="ETV65872.1"/>
    </source>
</evidence>
<keyword evidence="1" id="KW-1133">Transmembrane helix</keyword>
<organism evidence="2">
    <name type="scientific">Aphanomyces astaci</name>
    <name type="common">Crayfish plague agent</name>
    <dbReference type="NCBI Taxonomy" id="112090"/>
    <lineage>
        <taxon>Eukaryota</taxon>
        <taxon>Sar</taxon>
        <taxon>Stramenopiles</taxon>
        <taxon>Oomycota</taxon>
        <taxon>Saprolegniomycetes</taxon>
        <taxon>Saprolegniales</taxon>
        <taxon>Verrucalvaceae</taxon>
        <taxon>Aphanomyces</taxon>
    </lineage>
</organism>
<evidence type="ECO:0000256" key="1">
    <source>
        <dbReference type="SAM" id="Phobius"/>
    </source>
</evidence>
<feature type="transmembrane region" description="Helical" evidence="1">
    <location>
        <begin position="30"/>
        <end position="51"/>
    </location>
</feature>
<protein>
    <submittedName>
        <fullName evidence="2">Uncharacterized protein</fullName>
    </submittedName>
</protein>
<dbReference type="VEuPathDB" id="FungiDB:H257_17511"/>
<keyword evidence="1" id="KW-0472">Membrane</keyword>
<keyword evidence="1" id="KW-0812">Transmembrane</keyword>
<dbReference type="AlphaFoldDB" id="W4FEE1"/>
<sequence>MPSAEPSSRKLSHRIKPALTGAYLAKWFRVMSNFCAILLILATAGLVLILLKQGMFYSTNMSYYNQDQWISYGQTCRLTYASGFVPNSCSFAEVNVTGAVAWSSVGRQLGADVLVSNQSVVAFVTTCYITGIGRWGTLYLLVGDAEFPQCNPQGSQEVLGMTTLETVGTPEYPDGAFLLSTCSDAIPSRPASVVETNGMVRGVSASISKVFVSASDGRTEVATWDQPNYIATVNSLNRLYLMRVWVVAHCVDMLDAEIQALLGYSIGKTSRKVLSIGWENSHDVDNQAMLIVFQLFMCFASLALLSNDGLITLEGLSGLLQNKPVLTYDMIASLERRKLLLLAFVGTFLFSPLYVDVLRYTYGIEGHHYWSMSFLMMAVMMALSWMAILTLVQAVPVPSPWRNRPLCYSAPVFIYCTVILFVGVELAKGRGPTQAADFWTYIAPTLELCINGSMWTSGAYVIESDVGITPVIYIVLPDLVVCMVVAWVLSILAHRLSWGRCLLNTAWTSQNAFLNELTTPQWVTSLDLDEANAISIGNKRYCKPSLMVLLGYCTVLDKSGDKVARDVAVSCSSRESSSTVDVGRESHLAAGNLKPASKPCQETHAQYMVVSIYDLVPTITSWLRHLYQPKVVGTIHQNKFDLCKSTTRVSKPTLYQYSRGDCCG</sequence>
<feature type="transmembrane region" description="Helical" evidence="1">
    <location>
        <begin position="408"/>
        <end position="426"/>
    </location>
</feature>
<gene>
    <name evidence="2" type="ORF">H257_17511</name>
</gene>
<feature type="transmembrane region" description="Helical" evidence="1">
    <location>
        <begin position="339"/>
        <end position="357"/>
    </location>
</feature>
<reference evidence="2" key="1">
    <citation type="submission" date="2013-12" db="EMBL/GenBank/DDBJ databases">
        <title>The Genome Sequence of Aphanomyces astaci APO3.</title>
        <authorList>
            <consortium name="The Broad Institute Genomics Platform"/>
            <person name="Russ C."/>
            <person name="Tyler B."/>
            <person name="van West P."/>
            <person name="Dieguez-Uribeondo J."/>
            <person name="Young S.K."/>
            <person name="Zeng Q."/>
            <person name="Gargeya S."/>
            <person name="Fitzgerald M."/>
            <person name="Abouelleil A."/>
            <person name="Alvarado L."/>
            <person name="Chapman S.B."/>
            <person name="Gainer-Dewar J."/>
            <person name="Goldberg J."/>
            <person name="Griggs A."/>
            <person name="Gujja S."/>
            <person name="Hansen M."/>
            <person name="Howarth C."/>
            <person name="Imamovic A."/>
            <person name="Ireland A."/>
            <person name="Larimer J."/>
            <person name="McCowan C."/>
            <person name="Murphy C."/>
            <person name="Pearson M."/>
            <person name="Poon T.W."/>
            <person name="Priest M."/>
            <person name="Roberts A."/>
            <person name="Saif S."/>
            <person name="Shea T."/>
            <person name="Sykes S."/>
            <person name="Wortman J."/>
            <person name="Nusbaum C."/>
            <person name="Birren B."/>
        </authorList>
    </citation>
    <scope>NUCLEOTIDE SEQUENCE [LARGE SCALE GENOMIC DNA]</scope>
    <source>
        <strain evidence="2">APO3</strain>
    </source>
</reference>
<dbReference type="OrthoDB" id="65618at2759"/>
<accession>W4FEE1</accession>
<dbReference type="EMBL" id="KI913222">
    <property type="protein sequence ID" value="ETV65872.1"/>
    <property type="molecule type" value="Genomic_DNA"/>
</dbReference>
<feature type="transmembrane region" description="Helical" evidence="1">
    <location>
        <begin position="438"/>
        <end position="462"/>
    </location>
</feature>
<dbReference type="GeneID" id="20819507"/>
<dbReference type="RefSeq" id="XP_009844625.1">
    <property type="nucleotide sequence ID" value="XM_009846323.1"/>
</dbReference>
<proteinExistence type="predicted"/>